<comment type="caution">
    <text evidence="2">The sequence shown here is derived from an EMBL/GenBank/DDBJ whole genome shotgun (WGS) entry which is preliminary data.</text>
</comment>
<protein>
    <recommendedName>
        <fullName evidence="4">Transcription elongation factor</fullName>
    </recommendedName>
</protein>
<dbReference type="EMBL" id="JACBZM010000001">
    <property type="protein sequence ID" value="NYI46615.1"/>
    <property type="molecule type" value="Genomic_DNA"/>
</dbReference>
<feature type="region of interest" description="Disordered" evidence="1">
    <location>
        <begin position="21"/>
        <end position="66"/>
    </location>
</feature>
<evidence type="ECO:0000256" key="1">
    <source>
        <dbReference type="SAM" id="MobiDB-lite"/>
    </source>
</evidence>
<evidence type="ECO:0008006" key="4">
    <source>
        <dbReference type="Google" id="ProtNLM"/>
    </source>
</evidence>
<dbReference type="Proteomes" id="UP000562045">
    <property type="component" value="Unassembled WGS sequence"/>
</dbReference>
<evidence type="ECO:0000313" key="2">
    <source>
        <dbReference type="EMBL" id="NYI46615.1"/>
    </source>
</evidence>
<accession>A0A7Y9ZME3</accession>
<evidence type="ECO:0000313" key="3">
    <source>
        <dbReference type="Proteomes" id="UP000562045"/>
    </source>
</evidence>
<name>A0A7Y9ZME3_9ACTN</name>
<dbReference type="RefSeq" id="WP_179650480.1">
    <property type="nucleotide sequence ID" value="NZ_JACBZM010000001.1"/>
</dbReference>
<proteinExistence type="predicted"/>
<gene>
    <name evidence="2" type="ORF">BJ993_003695</name>
</gene>
<dbReference type="AlphaFoldDB" id="A0A7Y9ZME3"/>
<organism evidence="2 3">
    <name type="scientific">Nocardioides aromaticivorans</name>
    <dbReference type="NCBI Taxonomy" id="200618"/>
    <lineage>
        <taxon>Bacteria</taxon>
        <taxon>Bacillati</taxon>
        <taxon>Actinomycetota</taxon>
        <taxon>Actinomycetes</taxon>
        <taxon>Propionibacteriales</taxon>
        <taxon>Nocardioidaceae</taxon>
        <taxon>Nocardioides</taxon>
    </lineage>
</organism>
<feature type="compositionally biased region" description="Low complexity" evidence="1">
    <location>
        <begin position="26"/>
        <end position="41"/>
    </location>
</feature>
<reference evidence="2 3" key="1">
    <citation type="submission" date="2020-07" db="EMBL/GenBank/DDBJ databases">
        <title>Sequencing the genomes of 1000 actinobacteria strains.</title>
        <authorList>
            <person name="Klenk H.-P."/>
        </authorList>
    </citation>
    <scope>NUCLEOTIDE SEQUENCE [LARGE SCALE GENOMIC DNA]</scope>
    <source>
        <strain evidence="2 3">DSM 15131</strain>
    </source>
</reference>
<sequence length="156" mass="16377">MDASTDWTEDRKQRIRAALRDRAEQDLQASRQAAAAQASAARLDEDASYDADALSQSDEAGELSGLQDDAVARQERLLAQIDELDLSVREAAGPGAVVAFGGDHYLVGVVAGELDVDGVRIEGIAADSPVAAAIAGKRAGETFTVNGVEQRLDLVV</sequence>